<keyword evidence="4" id="KW-1185">Reference proteome</keyword>
<keyword evidence="1" id="KW-0732">Signal</keyword>
<dbReference type="EMBL" id="JACHFW010000003">
    <property type="protein sequence ID" value="MBB5264157.1"/>
    <property type="molecule type" value="Genomic_DNA"/>
</dbReference>
<dbReference type="Pfam" id="PF13946">
    <property type="entry name" value="DUF4214"/>
    <property type="match status" value="2"/>
</dbReference>
<protein>
    <recommendedName>
        <fullName evidence="2">DUF4214 domain-containing protein</fullName>
    </recommendedName>
</protein>
<dbReference type="RefSeq" id="WP_183772581.1">
    <property type="nucleotide sequence ID" value="NZ_JACHFW010000003.1"/>
</dbReference>
<dbReference type="Proteomes" id="UP000543642">
    <property type="component" value="Unassembled WGS sequence"/>
</dbReference>
<evidence type="ECO:0000313" key="4">
    <source>
        <dbReference type="Proteomes" id="UP000543642"/>
    </source>
</evidence>
<comment type="caution">
    <text evidence="3">The sequence shown here is derived from an EMBL/GenBank/DDBJ whole genome shotgun (WGS) entry which is preliminary data.</text>
</comment>
<evidence type="ECO:0000259" key="2">
    <source>
        <dbReference type="Pfam" id="PF13946"/>
    </source>
</evidence>
<feature type="signal peptide" evidence="1">
    <location>
        <begin position="1"/>
        <end position="26"/>
    </location>
</feature>
<feature type="chain" id="PRO_5030786846" description="DUF4214 domain-containing protein" evidence="1">
    <location>
        <begin position="27"/>
        <end position="523"/>
    </location>
</feature>
<evidence type="ECO:0000313" key="3">
    <source>
        <dbReference type="EMBL" id="MBB5264157.1"/>
    </source>
</evidence>
<proteinExistence type="predicted"/>
<feature type="domain" description="DUF4214" evidence="2">
    <location>
        <begin position="320"/>
        <end position="385"/>
    </location>
</feature>
<dbReference type="InterPro" id="IPR025282">
    <property type="entry name" value="DUF4214"/>
</dbReference>
<name>A0A7W8M550_9FIRM</name>
<reference evidence="3 4" key="1">
    <citation type="submission" date="2020-08" db="EMBL/GenBank/DDBJ databases">
        <title>Genomic Encyclopedia of Type Strains, Phase IV (KMG-IV): sequencing the most valuable type-strain genomes for metagenomic binning, comparative biology and taxonomic classification.</title>
        <authorList>
            <person name="Goeker M."/>
        </authorList>
    </citation>
    <scope>NUCLEOTIDE SEQUENCE [LARGE SCALE GENOMIC DNA]</scope>
    <source>
        <strain evidence="3 4">DSM 106146</strain>
    </source>
</reference>
<feature type="domain" description="DUF4214" evidence="2">
    <location>
        <begin position="448"/>
        <end position="513"/>
    </location>
</feature>
<dbReference type="InterPro" id="IPR038255">
    <property type="entry name" value="PBS_linker_sf"/>
</dbReference>
<dbReference type="Gene3D" id="1.10.3130.20">
    <property type="entry name" value="Phycobilisome linker domain"/>
    <property type="match status" value="2"/>
</dbReference>
<sequence length="523" mass="59364">MKLKKLAITLITTSLIMGINGIPAMAAENTVINENVSFENLNASSTADALRQKQWVVDKEAVYKTVHHDAEGYYKDEKVVDKEAVYEDVLVSPEEGHWEQQKVIDKEAVYDTVHHEAEGYWTEKEWVETKPAWDEPIYEEQIRQICVDCGMDLTEMSADDRIEHAGNHLLADPDNASGQWRDEVHQVQTGSIHHDAEGYWTEPVWVETKPAWDETVLVSPEESHMEDVWVVDKEAVYEQQLVTPEVSHIEKVWVETKPAYDEEVLVSPEEGHYEYVYIDSVAEFVNRLYTNLLQREADDSGLVSWTEVLKSGREQGVKVAQGFVESNEFKSRTLSDTEYIKILYRTFLGREADTNGLNSWLAVLDSGLSRMHVFKGFAESDEFTKICQQYGIQRGNAVLTAPMDQNEGVTKFVARCYELCLGRKADADGLNAWCNQILTGANTPKQAAYGFVFSNEFKAKNLSDTEYVKVLYRVFMDREGDAGGLNAWVNVLKSGQSREHVFNGFADSPEFQEICAGYGLLNR</sequence>
<organism evidence="3 4">
    <name type="scientific">Catenibacillus scindens</name>
    <dbReference type="NCBI Taxonomy" id="673271"/>
    <lineage>
        <taxon>Bacteria</taxon>
        <taxon>Bacillati</taxon>
        <taxon>Bacillota</taxon>
        <taxon>Clostridia</taxon>
        <taxon>Lachnospirales</taxon>
        <taxon>Lachnospiraceae</taxon>
        <taxon>Catenibacillus</taxon>
    </lineage>
</organism>
<accession>A0A7W8M550</accession>
<gene>
    <name evidence="3" type="ORF">HNP82_001262</name>
</gene>
<evidence type="ECO:0000256" key="1">
    <source>
        <dbReference type="SAM" id="SignalP"/>
    </source>
</evidence>
<dbReference type="AlphaFoldDB" id="A0A7W8M550"/>